<organism evidence="2 3">
    <name type="scientific">Tetrapyrgos nigripes</name>
    <dbReference type="NCBI Taxonomy" id="182062"/>
    <lineage>
        <taxon>Eukaryota</taxon>
        <taxon>Fungi</taxon>
        <taxon>Dikarya</taxon>
        <taxon>Basidiomycota</taxon>
        <taxon>Agaricomycotina</taxon>
        <taxon>Agaricomycetes</taxon>
        <taxon>Agaricomycetidae</taxon>
        <taxon>Agaricales</taxon>
        <taxon>Marasmiineae</taxon>
        <taxon>Marasmiaceae</taxon>
        <taxon>Tetrapyrgos</taxon>
    </lineage>
</organism>
<accession>A0A8H5GUP2</accession>
<keyword evidence="3" id="KW-1185">Reference proteome</keyword>
<protein>
    <submittedName>
        <fullName evidence="2">Uncharacterized protein</fullName>
    </submittedName>
</protein>
<dbReference type="AlphaFoldDB" id="A0A8H5GUP2"/>
<dbReference type="Proteomes" id="UP000559256">
    <property type="component" value="Unassembled WGS sequence"/>
</dbReference>
<feature type="compositionally biased region" description="Low complexity" evidence="1">
    <location>
        <begin position="149"/>
        <end position="164"/>
    </location>
</feature>
<evidence type="ECO:0000313" key="3">
    <source>
        <dbReference type="Proteomes" id="UP000559256"/>
    </source>
</evidence>
<proteinExistence type="predicted"/>
<gene>
    <name evidence="2" type="ORF">D9758_004085</name>
</gene>
<evidence type="ECO:0000256" key="1">
    <source>
        <dbReference type="SAM" id="MobiDB-lite"/>
    </source>
</evidence>
<comment type="caution">
    <text evidence="2">The sequence shown here is derived from an EMBL/GenBank/DDBJ whole genome shotgun (WGS) entry which is preliminary data.</text>
</comment>
<reference evidence="2 3" key="1">
    <citation type="journal article" date="2020" name="ISME J.">
        <title>Uncovering the hidden diversity of litter-decomposition mechanisms in mushroom-forming fungi.</title>
        <authorList>
            <person name="Floudas D."/>
            <person name="Bentzer J."/>
            <person name="Ahren D."/>
            <person name="Johansson T."/>
            <person name="Persson P."/>
            <person name="Tunlid A."/>
        </authorList>
    </citation>
    <scope>NUCLEOTIDE SEQUENCE [LARGE SCALE GENOMIC DNA]</scope>
    <source>
        <strain evidence="2 3">CBS 291.85</strain>
    </source>
</reference>
<feature type="region of interest" description="Disordered" evidence="1">
    <location>
        <begin position="139"/>
        <end position="185"/>
    </location>
</feature>
<evidence type="ECO:0000313" key="2">
    <source>
        <dbReference type="EMBL" id="KAF5371339.1"/>
    </source>
</evidence>
<name>A0A8H5GUP2_9AGAR</name>
<sequence>MSPSSSSSTDTPLLNVKPSGLASGPVVFTNPFANVYQPAGAKIDPFLERKRISTEQNHWSQAEINHEIGVRMRIKTVVDLGDVEDVLQALEVSVADGVVDVNEAKSVLVDLRQSLSDTLERERRGDVDVLKRKFLQKDLPPSNAGQVDSSTSSSSSTHSSSNTSSEEERIHELPPDDCSISNLSFTDADASPKSIRSSPFQVDLCLNANGKTTSSSSKPQSWTVMIRAARKIFNRFAPARS</sequence>
<dbReference type="EMBL" id="JAACJM010000009">
    <property type="protein sequence ID" value="KAF5371339.1"/>
    <property type="molecule type" value="Genomic_DNA"/>
</dbReference>